<evidence type="ECO:0008006" key="4">
    <source>
        <dbReference type="Google" id="ProtNLM"/>
    </source>
</evidence>
<gene>
    <name evidence="2" type="ORF">CLV32_2481</name>
</gene>
<evidence type="ECO:0000256" key="1">
    <source>
        <dbReference type="SAM" id="SignalP"/>
    </source>
</evidence>
<dbReference type="OrthoDB" id="648040at2"/>
<protein>
    <recommendedName>
        <fullName evidence="4">Outer membrane protein with beta-barrel domain</fullName>
    </recommendedName>
</protein>
<feature type="chain" id="PRO_5020663647" description="Outer membrane protein with beta-barrel domain" evidence="1">
    <location>
        <begin position="20"/>
        <end position="236"/>
    </location>
</feature>
<proteinExistence type="predicted"/>
<feature type="signal peptide" evidence="1">
    <location>
        <begin position="1"/>
        <end position="19"/>
    </location>
</feature>
<dbReference type="AlphaFoldDB" id="A0A4R6IHB2"/>
<name>A0A4R6IHB2_9SPHI</name>
<comment type="caution">
    <text evidence="2">The sequence shown here is derived from an EMBL/GenBank/DDBJ whole genome shotgun (WGS) entry which is preliminary data.</text>
</comment>
<evidence type="ECO:0000313" key="3">
    <source>
        <dbReference type="Proteomes" id="UP000295499"/>
    </source>
</evidence>
<accession>A0A4R6IHB2</accession>
<reference evidence="2 3" key="1">
    <citation type="submission" date="2019-03" db="EMBL/GenBank/DDBJ databases">
        <title>Genomic Encyclopedia of Archaeal and Bacterial Type Strains, Phase II (KMG-II): from individual species to whole genera.</title>
        <authorList>
            <person name="Goeker M."/>
        </authorList>
    </citation>
    <scope>NUCLEOTIDE SEQUENCE [LARGE SCALE GENOMIC DNA]</scope>
    <source>
        <strain evidence="2 3">DSM 19034</strain>
    </source>
</reference>
<dbReference type="EMBL" id="SNWM01000003">
    <property type="protein sequence ID" value="TDO21376.1"/>
    <property type="molecule type" value="Genomic_DNA"/>
</dbReference>
<dbReference type="Proteomes" id="UP000295499">
    <property type="component" value="Unassembled WGS sequence"/>
</dbReference>
<organism evidence="2 3">
    <name type="scientific">Pedobacter duraquae</name>
    <dbReference type="NCBI Taxonomy" id="425511"/>
    <lineage>
        <taxon>Bacteria</taxon>
        <taxon>Pseudomonadati</taxon>
        <taxon>Bacteroidota</taxon>
        <taxon>Sphingobacteriia</taxon>
        <taxon>Sphingobacteriales</taxon>
        <taxon>Sphingobacteriaceae</taxon>
        <taxon>Pedobacter</taxon>
    </lineage>
</organism>
<dbReference type="RefSeq" id="WP_133555831.1">
    <property type="nucleotide sequence ID" value="NZ_SNWM01000003.1"/>
</dbReference>
<keyword evidence="3" id="KW-1185">Reference proteome</keyword>
<sequence length="236" mass="26107">MRKTYIILLCIFLSSVAYGQNNFYKLGIGGGAGITRSFTDVAIHGDAPAIYGTFDYFMTPYLSFGLEGQAGKIKGGDRIRDYHKREFTNSYKAATLNAKVYLGMLTDRGYQTSRLAEFFKGLYVGVGIGVLVNNMTDIVRVQPAGGIFAGGYVFPGRDNSKEILLPANLGINFYFKDNYGYERFVLNLNLQGSMSLGEGMDGYDDTTAIFKNRSPDIYAFGSVGLKYRFGPEGYHK</sequence>
<keyword evidence="1" id="KW-0732">Signal</keyword>
<evidence type="ECO:0000313" key="2">
    <source>
        <dbReference type="EMBL" id="TDO21376.1"/>
    </source>
</evidence>